<dbReference type="WBParaSite" id="ECPE_0001696901-mRNA-1">
    <property type="protein sequence ID" value="ECPE_0001696901-mRNA-1"/>
    <property type="gene ID" value="ECPE_0001696901"/>
</dbReference>
<accession>A0A183BCJ1</accession>
<dbReference type="PANTHER" id="PTHR21579">
    <property type="entry name" value="PROTEIN TINCAR"/>
    <property type="match status" value="1"/>
</dbReference>
<feature type="transmembrane region" description="Helical" evidence="1">
    <location>
        <begin position="63"/>
        <end position="83"/>
    </location>
</feature>
<dbReference type="InterPro" id="IPR053291">
    <property type="entry name" value="Ommatidial_diff-associated"/>
</dbReference>
<dbReference type="AlphaFoldDB" id="A0A183BCJ1"/>
<keyword evidence="1" id="KW-0812">Transmembrane</keyword>
<evidence type="ECO:0000313" key="2">
    <source>
        <dbReference type="WBParaSite" id="ECPE_0001696901-mRNA-1"/>
    </source>
</evidence>
<sequence length="247" mass="27592">LDIIFGQSVHKSDSLIAFNVPEAAKSNRPEQQQQQQQQPEQEQYAQSAYYSQWDNLRAMSPEFFNLALVLMLLGLRYPSVFWYTSRAFSFVFSLLLLLTGLHVLIEFCAASVLVKLACNRSLLTTQAWMISLRLITNPVHRQSSSHMVNAAGGGDAVTLKDPNADGTMSDETADLNPLAFISPLALSTTGTLIFLCLFLTIFEYGYRQFTEDLATYRHYLVGSSSATGFGLVQTDPYHLMGDAVERR</sequence>
<feature type="transmembrane region" description="Helical" evidence="1">
    <location>
        <begin position="178"/>
        <end position="202"/>
    </location>
</feature>
<name>A0A183BCJ1_9TREM</name>
<keyword evidence="1" id="KW-0472">Membrane</keyword>
<dbReference type="PANTHER" id="PTHR21579:SF20">
    <property type="entry name" value="PROTEIN TINCAR"/>
    <property type="match status" value="1"/>
</dbReference>
<feature type="transmembrane region" description="Helical" evidence="1">
    <location>
        <begin position="90"/>
        <end position="114"/>
    </location>
</feature>
<evidence type="ECO:0000256" key="1">
    <source>
        <dbReference type="SAM" id="Phobius"/>
    </source>
</evidence>
<organism evidence="2">
    <name type="scientific">Echinostoma caproni</name>
    <dbReference type="NCBI Taxonomy" id="27848"/>
    <lineage>
        <taxon>Eukaryota</taxon>
        <taxon>Metazoa</taxon>
        <taxon>Spiralia</taxon>
        <taxon>Lophotrochozoa</taxon>
        <taxon>Platyhelminthes</taxon>
        <taxon>Trematoda</taxon>
        <taxon>Digenea</taxon>
        <taxon>Plagiorchiida</taxon>
        <taxon>Echinostomata</taxon>
        <taxon>Echinostomatoidea</taxon>
        <taxon>Echinostomatidae</taxon>
        <taxon>Echinostoma</taxon>
    </lineage>
</organism>
<reference evidence="2" key="1">
    <citation type="submission" date="2016-06" db="UniProtKB">
        <authorList>
            <consortium name="WormBaseParasite"/>
        </authorList>
    </citation>
    <scope>IDENTIFICATION</scope>
</reference>
<keyword evidence="1" id="KW-1133">Transmembrane helix</keyword>
<proteinExistence type="predicted"/>
<protein>
    <submittedName>
        <fullName evidence="2">Pecanex-like protein</fullName>
    </submittedName>
</protein>